<reference evidence="2 3" key="1">
    <citation type="submission" date="2019-12" db="EMBL/GenBank/DDBJ databases">
        <authorList>
            <person name="Li C."/>
            <person name="Zhao J."/>
        </authorList>
    </citation>
    <scope>NUCLEOTIDE SEQUENCE [LARGE SCALE GENOMIC DNA]</scope>
    <source>
        <strain evidence="2 3">NEAU-DD11</strain>
    </source>
</reference>
<keyword evidence="1" id="KW-0812">Transmembrane</keyword>
<keyword evidence="1" id="KW-0472">Membrane</keyword>
<dbReference type="Proteomes" id="UP000443353">
    <property type="component" value="Unassembled WGS sequence"/>
</dbReference>
<evidence type="ECO:0000313" key="2">
    <source>
        <dbReference type="EMBL" id="MVW61702.1"/>
    </source>
</evidence>
<organism evidence="2 3">
    <name type="scientific">Massilia cellulosiltytica</name>
    <dbReference type="NCBI Taxonomy" id="2683234"/>
    <lineage>
        <taxon>Bacteria</taxon>
        <taxon>Pseudomonadati</taxon>
        <taxon>Pseudomonadota</taxon>
        <taxon>Betaproteobacteria</taxon>
        <taxon>Burkholderiales</taxon>
        <taxon>Oxalobacteraceae</taxon>
        <taxon>Telluria group</taxon>
        <taxon>Massilia</taxon>
    </lineage>
</organism>
<gene>
    <name evidence="2" type="ORF">GPY61_17370</name>
</gene>
<sequence length="56" mass="6153">MTPFEYLTVAIAAAAVVTRIVMFVRNPSLTAPSELWLAQEPTELWMGEYAKPKAAA</sequence>
<protein>
    <submittedName>
        <fullName evidence="2">Uncharacterized protein</fullName>
    </submittedName>
</protein>
<dbReference type="AlphaFoldDB" id="A0A7X3G155"/>
<proteinExistence type="predicted"/>
<evidence type="ECO:0000313" key="3">
    <source>
        <dbReference type="Proteomes" id="UP000443353"/>
    </source>
</evidence>
<accession>A0A7X3G155</accession>
<dbReference type="RefSeq" id="WP_156403645.1">
    <property type="nucleotide sequence ID" value="NZ_CP168562.1"/>
</dbReference>
<evidence type="ECO:0000256" key="1">
    <source>
        <dbReference type="SAM" id="Phobius"/>
    </source>
</evidence>
<dbReference type="EMBL" id="WSES01000005">
    <property type="protein sequence ID" value="MVW61702.1"/>
    <property type="molecule type" value="Genomic_DNA"/>
</dbReference>
<feature type="transmembrane region" description="Helical" evidence="1">
    <location>
        <begin position="6"/>
        <end position="24"/>
    </location>
</feature>
<keyword evidence="3" id="KW-1185">Reference proteome</keyword>
<keyword evidence="1" id="KW-1133">Transmembrane helix</keyword>
<comment type="caution">
    <text evidence="2">The sequence shown here is derived from an EMBL/GenBank/DDBJ whole genome shotgun (WGS) entry which is preliminary data.</text>
</comment>
<name>A0A7X3G155_9BURK</name>